<evidence type="ECO:0000256" key="2">
    <source>
        <dbReference type="SAM" id="SignalP"/>
    </source>
</evidence>
<evidence type="ECO:0000256" key="1">
    <source>
        <dbReference type="SAM" id="MobiDB-lite"/>
    </source>
</evidence>
<keyword evidence="4" id="KW-1185">Reference proteome</keyword>
<feature type="region of interest" description="Disordered" evidence="1">
    <location>
        <begin position="63"/>
        <end position="86"/>
    </location>
</feature>
<accession>A0AAE0I7A6</accession>
<dbReference type="AlphaFoldDB" id="A0AAE0I7A6"/>
<evidence type="ECO:0000313" key="3">
    <source>
        <dbReference type="EMBL" id="KAK3319807.1"/>
    </source>
</evidence>
<feature type="chain" id="PRO_5041923760" description="Secreted protein" evidence="2">
    <location>
        <begin position="18"/>
        <end position="139"/>
    </location>
</feature>
<protein>
    <recommendedName>
        <fullName evidence="5">Secreted protein</fullName>
    </recommendedName>
</protein>
<feature type="signal peptide" evidence="2">
    <location>
        <begin position="1"/>
        <end position="17"/>
    </location>
</feature>
<proteinExistence type="predicted"/>
<reference evidence="3" key="1">
    <citation type="journal article" date="2023" name="Mol. Phylogenet. Evol.">
        <title>Genome-scale phylogeny and comparative genomics of the fungal order Sordariales.</title>
        <authorList>
            <person name="Hensen N."/>
            <person name="Bonometti L."/>
            <person name="Westerberg I."/>
            <person name="Brannstrom I.O."/>
            <person name="Guillou S."/>
            <person name="Cros-Aarteil S."/>
            <person name="Calhoun S."/>
            <person name="Haridas S."/>
            <person name="Kuo A."/>
            <person name="Mondo S."/>
            <person name="Pangilinan J."/>
            <person name="Riley R."/>
            <person name="LaButti K."/>
            <person name="Andreopoulos B."/>
            <person name="Lipzen A."/>
            <person name="Chen C."/>
            <person name="Yan M."/>
            <person name="Daum C."/>
            <person name="Ng V."/>
            <person name="Clum A."/>
            <person name="Steindorff A."/>
            <person name="Ohm R.A."/>
            <person name="Martin F."/>
            <person name="Silar P."/>
            <person name="Natvig D.O."/>
            <person name="Lalanne C."/>
            <person name="Gautier V."/>
            <person name="Ament-Velasquez S.L."/>
            <person name="Kruys A."/>
            <person name="Hutchinson M.I."/>
            <person name="Powell A.J."/>
            <person name="Barry K."/>
            <person name="Miller A.N."/>
            <person name="Grigoriev I.V."/>
            <person name="Debuchy R."/>
            <person name="Gladieux P."/>
            <person name="Hiltunen Thoren M."/>
            <person name="Johannesson H."/>
        </authorList>
    </citation>
    <scope>NUCLEOTIDE SEQUENCE</scope>
    <source>
        <strain evidence="3">SMH4131-1</strain>
    </source>
</reference>
<name>A0AAE0I7A6_9PEZI</name>
<comment type="caution">
    <text evidence="3">The sequence shown here is derived from an EMBL/GenBank/DDBJ whole genome shotgun (WGS) entry which is preliminary data.</text>
</comment>
<keyword evidence="2" id="KW-0732">Signal</keyword>
<dbReference type="EMBL" id="JAUEPO010000006">
    <property type="protein sequence ID" value="KAK3319807.1"/>
    <property type="molecule type" value="Genomic_DNA"/>
</dbReference>
<gene>
    <name evidence="3" type="ORF">B0T19DRAFT_272133</name>
</gene>
<dbReference type="Proteomes" id="UP001286456">
    <property type="component" value="Unassembled WGS sequence"/>
</dbReference>
<evidence type="ECO:0008006" key="5">
    <source>
        <dbReference type="Google" id="ProtNLM"/>
    </source>
</evidence>
<organism evidence="3 4">
    <name type="scientific">Cercophora scortea</name>
    <dbReference type="NCBI Taxonomy" id="314031"/>
    <lineage>
        <taxon>Eukaryota</taxon>
        <taxon>Fungi</taxon>
        <taxon>Dikarya</taxon>
        <taxon>Ascomycota</taxon>
        <taxon>Pezizomycotina</taxon>
        <taxon>Sordariomycetes</taxon>
        <taxon>Sordariomycetidae</taxon>
        <taxon>Sordariales</taxon>
        <taxon>Lasiosphaeriaceae</taxon>
        <taxon>Cercophora</taxon>
    </lineage>
</organism>
<sequence length="139" mass="15213">MPCHAAAILAPWVVCGGWQLSPLRTVFRIKQPSGGVVIQRVSCGTGPRHLGTWETIPGQAERQGSEQVPGYTPIHEPGRPPGRNRGQIVGREMQCGPWILRANGLERARDPTSSCLRWQMAGRSSRFSLFASLPVVFSL</sequence>
<evidence type="ECO:0000313" key="4">
    <source>
        <dbReference type="Proteomes" id="UP001286456"/>
    </source>
</evidence>
<reference evidence="3" key="2">
    <citation type="submission" date="2023-06" db="EMBL/GenBank/DDBJ databases">
        <authorList>
            <consortium name="Lawrence Berkeley National Laboratory"/>
            <person name="Haridas S."/>
            <person name="Hensen N."/>
            <person name="Bonometti L."/>
            <person name="Westerberg I."/>
            <person name="Brannstrom I.O."/>
            <person name="Guillou S."/>
            <person name="Cros-Aarteil S."/>
            <person name="Calhoun S."/>
            <person name="Kuo A."/>
            <person name="Mondo S."/>
            <person name="Pangilinan J."/>
            <person name="Riley R."/>
            <person name="Labutti K."/>
            <person name="Andreopoulos B."/>
            <person name="Lipzen A."/>
            <person name="Chen C."/>
            <person name="Yanf M."/>
            <person name="Daum C."/>
            <person name="Ng V."/>
            <person name="Clum A."/>
            <person name="Steindorff A."/>
            <person name="Ohm R."/>
            <person name="Martin F."/>
            <person name="Silar P."/>
            <person name="Natvig D."/>
            <person name="Lalanne C."/>
            <person name="Gautier V."/>
            <person name="Ament-Velasquez S.L."/>
            <person name="Kruys A."/>
            <person name="Hutchinson M.I."/>
            <person name="Powell A.J."/>
            <person name="Barry K."/>
            <person name="Miller A.N."/>
            <person name="Grigoriev I.V."/>
            <person name="Debuchy R."/>
            <person name="Gladieux P."/>
            <person name="Thoren M.H."/>
            <person name="Johannesson H."/>
        </authorList>
    </citation>
    <scope>NUCLEOTIDE SEQUENCE</scope>
    <source>
        <strain evidence="3">SMH4131-1</strain>
    </source>
</reference>